<dbReference type="AlphaFoldDB" id="G0N1F0"/>
<organism evidence="3">
    <name type="scientific">Caenorhabditis brenneri</name>
    <name type="common">Nematode worm</name>
    <dbReference type="NCBI Taxonomy" id="135651"/>
    <lineage>
        <taxon>Eukaryota</taxon>
        <taxon>Metazoa</taxon>
        <taxon>Ecdysozoa</taxon>
        <taxon>Nematoda</taxon>
        <taxon>Chromadorea</taxon>
        <taxon>Rhabditida</taxon>
        <taxon>Rhabditina</taxon>
        <taxon>Rhabditomorpha</taxon>
        <taxon>Rhabditoidea</taxon>
        <taxon>Rhabditidae</taxon>
        <taxon>Peloderinae</taxon>
        <taxon>Caenorhabditis</taxon>
    </lineage>
</organism>
<feature type="transmembrane region" description="Helical" evidence="1">
    <location>
        <begin position="65"/>
        <end position="89"/>
    </location>
</feature>
<dbReference type="HOGENOM" id="CLU_169864_0_0_1"/>
<accession>G0N1F0</accession>
<evidence type="ECO:0000256" key="1">
    <source>
        <dbReference type="SAM" id="Phobius"/>
    </source>
</evidence>
<keyword evidence="1" id="KW-1133">Transmembrane helix</keyword>
<keyword evidence="3" id="KW-1185">Reference proteome</keyword>
<name>G0N1F0_CAEBE</name>
<gene>
    <name evidence="2" type="ORF">CAEBREN_26076</name>
</gene>
<protein>
    <submittedName>
        <fullName evidence="2">Uncharacterized protein</fullName>
    </submittedName>
</protein>
<feature type="transmembrane region" description="Helical" evidence="1">
    <location>
        <begin position="25"/>
        <end position="45"/>
    </location>
</feature>
<reference evidence="3" key="1">
    <citation type="submission" date="2011-07" db="EMBL/GenBank/DDBJ databases">
        <authorList>
            <consortium name="Caenorhabditis brenneri Sequencing and Analysis Consortium"/>
            <person name="Wilson R.K."/>
        </authorList>
    </citation>
    <scope>NUCLEOTIDE SEQUENCE [LARGE SCALE GENOMIC DNA]</scope>
    <source>
        <strain evidence="3">PB2801</strain>
    </source>
</reference>
<evidence type="ECO:0000313" key="2">
    <source>
        <dbReference type="EMBL" id="EGT50093.1"/>
    </source>
</evidence>
<evidence type="ECO:0000313" key="3">
    <source>
        <dbReference type="Proteomes" id="UP000008068"/>
    </source>
</evidence>
<sequence>MFYPLIIVVVSLIFMYIIPEKCFKLCSFIAILQILLILFIVFHPLHTFVPGPKTDKLVEELKFSFYAAFIWIPLSTTCLLLYSFVLWITSGIETYTVIMDGKKSSTKLVDGSYEV</sequence>
<dbReference type="InParanoid" id="G0N1F0"/>
<proteinExistence type="predicted"/>
<keyword evidence="1" id="KW-0812">Transmembrane</keyword>
<dbReference type="EMBL" id="GL379827">
    <property type="protein sequence ID" value="EGT50093.1"/>
    <property type="molecule type" value="Genomic_DNA"/>
</dbReference>
<keyword evidence="1" id="KW-0472">Membrane</keyword>
<dbReference type="Proteomes" id="UP000008068">
    <property type="component" value="Unassembled WGS sequence"/>
</dbReference>